<dbReference type="AlphaFoldDB" id="A0AAE0FAY4"/>
<keyword evidence="2" id="KW-1185">Reference proteome</keyword>
<reference evidence="1 2" key="1">
    <citation type="journal article" date="2015" name="Genome Biol. Evol.">
        <title>Comparative Genomics of a Bacterivorous Green Alga Reveals Evolutionary Causalities and Consequences of Phago-Mixotrophic Mode of Nutrition.</title>
        <authorList>
            <person name="Burns J.A."/>
            <person name="Paasch A."/>
            <person name="Narechania A."/>
            <person name="Kim E."/>
        </authorList>
    </citation>
    <scope>NUCLEOTIDE SEQUENCE [LARGE SCALE GENOMIC DNA]</scope>
    <source>
        <strain evidence="1 2">PLY_AMNH</strain>
    </source>
</reference>
<organism evidence="1 2">
    <name type="scientific">Cymbomonas tetramitiformis</name>
    <dbReference type="NCBI Taxonomy" id="36881"/>
    <lineage>
        <taxon>Eukaryota</taxon>
        <taxon>Viridiplantae</taxon>
        <taxon>Chlorophyta</taxon>
        <taxon>Pyramimonadophyceae</taxon>
        <taxon>Pyramimonadales</taxon>
        <taxon>Pyramimonadaceae</taxon>
        <taxon>Cymbomonas</taxon>
    </lineage>
</organism>
<gene>
    <name evidence="1" type="ORF">CYMTET_34553</name>
</gene>
<protein>
    <submittedName>
        <fullName evidence="1">Uncharacterized protein</fullName>
    </submittedName>
</protein>
<evidence type="ECO:0000313" key="2">
    <source>
        <dbReference type="Proteomes" id="UP001190700"/>
    </source>
</evidence>
<dbReference type="Proteomes" id="UP001190700">
    <property type="component" value="Unassembled WGS sequence"/>
</dbReference>
<accession>A0AAE0FAY4</accession>
<comment type="caution">
    <text evidence="1">The sequence shown here is derived from an EMBL/GenBank/DDBJ whole genome shotgun (WGS) entry which is preliminary data.</text>
</comment>
<sequence>MLQFKNLERWDRGTLTKSRVFTWAKKAYAADWKFVASEETPAVTTPAVREKQSRLVSFLEDCGDEDEADIATETSVLTSEAPTAAPVEEGEFALYLALPPASASENPIDWCVLRSRLYSHSSIDPP</sequence>
<proteinExistence type="predicted"/>
<name>A0AAE0FAY4_9CHLO</name>
<dbReference type="EMBL" id="LGRX02021791">
    <property type="protein sequence ID" value="KAK3256299.1"/>
    <property type="molecule type" value="Genomic_DNA"/>
</dbReference>
<evidence type="ECO:0000313" key="1">
    <source>
        <dbReference type="EMBL" id="KAK3256299.1"/>
    </source>
</evidence>